<organism evidence="3 4">
    <name type="scientific">Thelonectria olida</name>
    <dbReference type="NCBI Taxonomy" id="1576542"/>
    <lineage>
        <taxon>Eukaryota</taxon>
        <taxon>Fungi</taxon>
        <taxon>Dikarya</taxon>
        <taxon>Ascomycota</taxon>
        <taxon>Pezizomycotina</taxon>
        <taxon>Sordariomycetes</taxon>
        <taxon>Hypocreomycetidae</taxon>
        <taxon>Hypocreales</taxon>
        <taxon>Nectriaceae</taxon>
        <taxon>Thelonectria</taxon>
    </lineage>
</organism>
<dbReference type="InterPro" id="IPR004827">
    <property type="entry name" value="bZIP"/>
</dbReference>
<accession>A0A9P9ARW6</accession>
<gene>
    <name evidence="3" type="ORF">B0T10DRAFT_295794</name>
</gene>
<keyword evidence="4" id="KW-1185">Reference proteome</keyword>
<evidence type="ECO:0000256" key="1">
    <source>
        <dbReference type="SAM" id="MobiDB-lite"/>
    </source>
</evidence>
<dbReference type="PROSITE" id="PS00036">
    <property type="entry name" value="BZIP_BASIC"/>
    <property type="match status" value="1"/>
</dbReference>
<dbReference type="PANTHER" id="PTHR38116">
    <property type="entry name" value="CHROMOSOME 7, WHOLE GENOME SHOTGUN SEQUENCE"/>
    <property type="match status" value="1"/>
</dbReference>
<dbReference type="GO" id="GO:0003700">
    <property type="term" value="F:DNA-binding transcription factor activity"/>
    <property type="evidence" value="ECO:0007669"/>
    <property type="project" value="InterPro"/>
</dbReference>
<dbReference type="AlphaFoldDB" id="A0A9P9ARW6"/>
<evidence type="ECO:0000313" key="3">
    <source>
        <dbReference type="EMBL" id="KAH6892621.1"/>
    </source>
</evidence>
<comment type="caution">
    <text evidence="3">The sequence shown here is derived from an EMBL/GenBank/DDBJ whole genome shotgun (WGS) entry which is preliminary data.</text>
</comment>
<dbReference type="PANTHER" id="PTHR38116:SF5">
    <property type="entry name" value="BZIP DOMAIN-CONTAINING PROTEIN"/>
    <property type="match status" value="1"/>
</dbReference>
<feature type="compositionally biased region" description="Basic and acidic residues" evidence="1">
    <location>
        <begin position="40"/>
        <end position="51"/>
    </location>
</feature>
<reference evidence="3 4" key="1">
    <citation type="journal article" date="2021" name="Nat. Commun.">
        <title>Genetic determinants of endophytism in the Arabidopsis root mycobiome.</title>
        <authorList>
            <person name="Mesny F."/>
            <person name="Miyauchi S."/>
            <person name="Thiergart T."/>
            <person name="Pickel B."/>
            <person name="Atanasova L."/>
            <person name="Karlsson M."/>
            <person name="Huettel B."/>
            <person name="Barry K.W."/>
            <person name="Haridas S."/>
            <person name="Chen C."/>
            <person name="Bauer D."/>
            <person name="Andreopoulos W."/>
            <person name="Pangilinan J."/>
            <person name="LaButti K."/>
            <person name="Riley R."/>
            <person name="Lipzen A."/>
            <person name="Clum A."/>
            <person name="Drula E."/>
            <person name="Henrissat B."/>
            <person name="Kohler A."/>
            <person name="Grigoriev I.V."/>
            <person name="Martin F.M."/>
            <person name="Hacquard S."/>
        </authorList>
    </citation>
    <scope>NUCLEOTIDE SEQUENCE [LARGE SCALE GENOMIC DNA]</scope>
    <source>
        <strain evidence="3 4">MPI-CAGE-CH-0241</strain>
    </source>
</reference>
<dbReference type="SUPFAM" id="SSF57959">
    <property type="entry name" value="Leucine zipper domain"/>
    <property type="match status" value="1"/>
</dbReference>
<proteinExistence type="predicted"/>
<dbReference type="Pfam" id="PF07716">
    <property type="entry name" value="bZIP_2"/>
    <property type="match status" value="1"/>
</dbReference>
<dbReference type="InterPro" id="IPR046347">
    <property type="entry name" value="bZIP_sf"/>
</dbReference>
<feature type="region of interest" description="Disordered" evidence="1">
    <location>
        <begin position="32"/>
        <end position="55"/>
    </location>
</feature>
<dbReference type="Gene3D" id="1.20.5.170">
    <property type="match status" value="1"/>
</dbReference>
<dbReference type="InterPro" id="IPR021833">
    <property type="entry name" value="DUF3425"/>
</dbReference>
<dbReference type="OrthoDB" id="5973539at2759"/>
<sequence length="491" mass="54619">MDKSTFGGDLDLASASSRLGRGARCMASAPYRNSQVQYSDSRKEQNREASRKYRQRRKQRLALLDQLLASSEPIVSEASESTQAVAQDLNVLSHDGRGDELLCPPESIPDFSMTGPYFLSNSIAAGDNSEFPNLCLYHQRHHDWSFDLSATLLDTPLRLDESSRVHEAASWSSSSDTRNIMSTSTATPSQLALPWPALLNQEPVNFGTGLPAPVALGTEPRQREPMAVVAERLQDLSLAQKYQIMSLLKVETAQAVTKVTQSEESGASESTAFSPCKATFNALIHMKSEVKSYESWLRTALTTNQSLPDPKLNSIRIMRSSFYAAILANSTAIGLFNYEVLNEDGLSPFNIDDKVGCPPSQVAATRARFATRVPQSLAPCDVQLTFPHHPYLDVIPFSEFRQRAVAALTCHPPLFDEEEMCHDLDAEGLICWGSQPANSEKRGIEMEVPWDPRSWEPQTWFLEKYWFLVGGLNGEMHTSARLWASRRGERL</sequence>
<dbReference type="Proteomes" id="UP000777438">
    <property type="component" value="Unassembled WGS sequence"/>
</dbReference>
<evidence type="ECO:0000313" key="4">
    <source>
        <dbReference type="Proteomes" id="UP000777438"/>
    </source>
</evidence>
<evidence type="ECO:0000259" key="2">
    <source>
        <dbReference type="PROSITE" id="PS00036"/>
    </source>
</evidence>
<protein>
    <recommendedName>
        <fullName evidence="2">BZIP domain-containing protein</fullName>
    </recommendedName>
</protein>
<feature type="domain" description="BZIP" evidence="2">
    <location>
        <begin position="42"/>
        <end position="56"/>
    </location>
</feature>
<name>A0A9P9ARW6_9HYPO</name>
<dbReference type="EMBL" id="JAGPYM010000007">
    <property type="protein sequence ID" value="KAH6892621.1"/>
    <property type="molecule type" value="Genomic_DNA"/>
</dbReference>
<dbReference type="Pfam" id="PF11905">
    <property type="entry name" value="DUF3425"/>
    <property type="match status" value="1"/>
</dbReference>